<proteinExistence type="inferred from homology"/>
<reference evidence="8" key="1">
    <citation type="journal article" date="2014" name="Int. J. Syst. Evol. Microbiol.">
        <title>Complete genome sequence of Corynebacterium casei LMG S-19264T (=DSM 44701T), isolated from a smear-ripened cheese.</title>
        <authorList>
            <consortium name="US DOE Joint Genome Institute (JGI-PGF)"/>
            <person name="Walter F."/>
            <person name="Albersmeier A."/>
            <person name="Kalinowski J."/>
            <person name="Ruckert C."/>
        </authorList>
    </citation>
    <scope>NUCLEOTIDE SEQUENCE</scope>
    <source>
        <strain evidence="8">CGMCC 1.3617</strain>
    </source>
</reference>
<dbReference type="GO" id="GO:0016020">
    <property type="term" value="C:membrane"/>
    <property type="evidence" value="ECO:0007669"/>
    <property type="project" value="UniProtKB-SubCell"/>
</dbReference>
<dbReference type="InterPro" id="IPR047218">
    <property type="entry name" value="YocR/YhdH-like"/>
</dbReference>
<dbReference type="GO" id="GO:0015293">
    <property type="term" value="F:symporter activity"/>
    <property type="evidence" value="ECO:0007669"/>
    <property type="project" value="UniProtKB-KW"/>
</dbReference>
<keyword evidence="9" id="KW-1185">Reference proteome</keyword>
<dbReference type="Proteomes" id="UP000661507">
    <property type="component" value="Unassembled WGS sequence"/>
</dbReference>
<feature type="transmembrane region" description="Helical" evidence="7">
    <location>
        <begin position="220"/>
        <end position="242"/>
    </location>
</feature>
<dbReference type="PANTHER" id="PTHR42948">
    <property type="entry name" value="TRANSPORTER"/>
    <property type="match status" value="1"/>
</dbReference>
<sequence length="456" mass="47244">MQEDSRDRWSSHRGFILATIGSAVGLGSIWKFPYEVGRNGGGGFLLFYTLGLALVVLPLMLAELLIGRRSRADLPSGMASLAQSTGRNPRWGWVGVFAIATGFVILSYYAVIGCLTIAYAERAVLRGFAGIDPGAAVALFAAITGDPIAFAAYHAAFVSATASVVARGITGGIEAACRVLMPLLMLLMVALAVYASVVGDVGRAAEFMLVPRLESLTPRVALEALGLGFFSIGAGLGVMATYAAHAARDTPLGLVTVVTILGDTAISLLAGFAVMPLVFAQGLDPSAGASLMFLSLPVAFGGLPVGDLVGLTFFVALFAAALASAISLFELAVAPLVKYGRLTRGQACLILGVACWAAGLPSLLSFNLWSDARPLAPIIGFEASGIFDALDRVASDLMLPVSGFLLAVFGGRVLSRAVFAEELGWSTAAVGGIRLLLRWIAPSLIAMFLVLGILSA</sequence>
<accession>A0A917L2I4</accession>
<evidence type="ECO:0000313" key="9">
    <source>
        <dbReference type="Proteomes" id="UP000661507"/>
    </source>
</evidence>
<protein>
    <recommendedName>
        <fullName evidence="6">Transporter</fullName>
    </recommendedName>
</protein>
<evidence type="ECO:0000256" key="1">
    <source>
        <dbReference type="ARBA" id="ARBA00004141"/>
    </source>
</evidence>
<evidence type="ECO:0000256" key="7">
    <source>
        <dbReference type="SAM" id="Phobius"/>
    </source>
</evidence>
<dbReference type="InterPro" id="IPR000175">
    <property type="entry name" value="Na/ntran_symport"/>
</dbReference>
<dbReference type="Pfam" id="PF00209">
    <property type="entry name" value="SNF"/>
    <property type="match status" value="2"/>
</dbReference>
<dbReference type="CDD" id="cd10336">
    <property type="entry name" value="SLC6sbd_Tyt1-Like"/>
    <property type="match status" value="1"/>
</dbReference>
<evidence type="ECO:0000256" key="5">
    <source>
        <dbReference type="ARBA" id="ARBA00023136"/>
    </source>
</evidence>
<comment type="similarity">
    <text evidence="6">Belongs to the sodium:neurotransmitter symporter (SNF) (TC 2.A.22) family.</text>
</comment>
<reference evidence="8" key="2">
    <citation type="submission" date="2020-09" db="EMBL/GenBank/DDBJ databases">
        <authorList>
            <person name="Sun Q."/>
            <person name="Zhou Y."/>
        </authorList>
    </citation>
    <scope>NUCLEOTIDE SEQUENCE</scope>
    <source>
        <strain evidence="8">CGMCC 1.3617</strain>
    </source>
</reference>
<feature type="transmembrane region" description="Helical" evidence="7">
    <location>
        <begin position="12"/>
        <end position="32"/>
    </location>
</feature>
<dbReference type="PANTHER" id="PTHR42948:SF1">
    <property type="entry name" value="TRANSPORTER"/>
    <property type="match status" value="1"/>
</dbReference>
<comment type="caution">
    <text evidence="8">The sequence shown here is derived from an EMBL/GenBank/DDBJ whole genome shotgun (WGS) entry which is preliminary data.</text>
</comment>
<evidence type="ECO:0000313" key="8">
    <source>
        <dbReference type="EMBL" id="GGJ42014.1"/>
    </source>
</evidence>
<evidence type="ECO:0000256" key="2">
    <source>
        <dbReference type="ARBA" id="ARBA00022448"/>
    </source>
</evidence>
<dbReference type="SUPFAM" id="SSF161070">
    <property type="entry name" value="SNF-like"/>
    <property type="match status" value="1"/>
</dbReference>
<feature type="transmembrane region" description="Helical" evidence="7">
    <location>
        <begin position="44"/>
        <end position="66"/>
    </location>
</feature>
<evidence type="ECO:0000256" key="4">
    <source>
        <dbReference type="ARBA" id="ARBA00022989"/>
    </source>
</evidence>
<dbReference type="RefSeq" id="WP_188973285.1">
    <property type="nucleotide sequence ID" value="NZ_BMKW01000022.1"/>
</dbReference>
<keyword evidence="2 6" id="KW-0813">Transport</keyword>
<feature type="transmembrane region" description="Helical" evidence="7">
    <location>
        <begin position="435"/>
        <end position="454"/>
    </location>
</feature>
<keyword evidence="3 6" id="KW-0812">Transmembrane</keyword>
<dbReference type="PROSITE" id="PS00610">
    <property type="entry name" value="NA_NEUROTRAN_SYMP_1"/>
    <property type="match status" value="1"/>
</dbReference>
<feature type="transmembrane region" description="Helical" evidence="7">
    <location>
        <begin position="311"/>
        <end position="337"/>
    </location>
</feature>
<feature type="transmembrane region" description="Helical" evidence="7">
    <location>
        <begin position="397"/>
        <end position="414"/>
    </location>
</feature>
<keyword evidence="6" id="KW-0769">Symport</keyword>
<dbReference type="PRINTS" id="PR00176">
    <property type="entry name" value="NANEUSMPORT"/>
</dbReference>
<gene>
    <name evidence="8" type="ORF">GCM10011320_56960</name>
</gene>
<dbReference type="AlphaFoldDB" id="A0A917L2I4"/>
<evidence type="ECO:0000256" key="6">
    <source>
        <dbReference type="RuleBase" id="RU003732"/>
    </source>
</evidence>
<evidence type="ECO:0000256" key="3">
    <source>
        <dbReference type="ARBA" id="ARBA00022692"/>
    </source>
</evidence>
<name>A0A917L2I4_9PROT</name>
<feature type="transmembrane region" description="Helical" evidence="7">
    <location>
        <begin position="349"/>
        <end position="369"/>
    </location>
</feature>
<organism evidence="8 9">
    <name type="scientific">Neoroseomonas lacus</name>
    <dbReference type="NCBI Taxonomy" id="287609"/>
    <lineage>
        <taxon>Bacteria</taxon>
        <taxon>Pseudomonadati</taxon>
        <taxon>Pseudomonadota</taxon>
        <taxon>Alphaproteobacteria</taxon>
        <taxon>Acetobacterales</taxon>
        <taxon>Acetobacteraceae</taxon>
        <taxon>Neoroseomonas</taxon>
    </lineage>
</organism>
<keyword evidence="5 7" id="KW-0472">Membrane</keyword>
<comment type="subcellular location">
    <subcellularLocation>
        <location evidence="1">Membrane</location>
        <topology evidence="1">Multi-pass membrane protein</topology>
    </subcellularLocation>
</comment>
<dbReference type="PROSITE" id="PS50267">
    <property type="entry name" value="NA_NEUROTRAN_SYMP_3"/>
    <property type="match status" value="1"/>
</dbReference>
<dbReference type="NCBIfam" id="NF037979">
    <property type="entry name" value="Na_transp"/>
    <property type="match status" value="1"/>
</dbReference>
<dbReference type="InterPro" id="IPR037272">
    <property type="entry name" value="SNS_sf"/>
</dbReference>
<feature type="transmembrane region" description="Helical" evidence="7">
    <location>
        <begin position="254"/>
        <end position="280"/>
    </location>
</feature>
<keyword evidence="4 7" id="KW-1133">Transmembrane helix</keyword>
<dbReference type="EMBL" id="BMKW01000022">
    <property type="protein sequence ID" value="GGJ42014.1"/>
    <property type="molecule type" value="Genomic_DNA"/>
</dbReference>
<feature type="transmembrane region" description="Helical" evidence="7">
    <location>
        <begin position="91"/>
        <end position="111"/>
    </location>
</feature>
<feature type="transmembrane region" description="Helical" evidence="7">
    <location>
        <begin position="179"/>
        <end position="199"/>
    </location>
</feature>